<name>A0AAW1D2I8_9HEMI</name>
<feature type="transmembrane region" description="Helical" evidence="6">
    <location>
        <begin position="116"/>
        <end position="136"/>
    </location>
</feature>
<dbReference type="Pfam" id="PF07690">
    <property type="entry name" value="MFS_1"/>
    <property type="match status" value="1"/>
</dbReference>
<dbReference type="InterPro" id="IPR020846">
    <property type="entry name" value="MFS_dom"/>
</dbReference>
<comment type="subcellular location">
    <subcellularLocation>
        <location evidence="1">Membrane</location>
        <topology evidence="1">Multi-pass membrane protein</topology>
    </subcellularLocation>
</comment>
<feature type="transmembrane region" description="Helical" evidence="6">
    <location>
        <begin position="27"/>
        <end position="52"/>
    </location>
</feature>
<feature type="transmembrane region" description="Helical" evidence="6">
    <location>
        <begin position="361"/>
        <end position="383"/>
    </location>
</feature>
<keyword evidence="2" id="KW-0813">Transport</keyword>
<dbReference type="AlphaFoldDB" id="A0AAW1D2I8"/>
<evidence type="ECO:0000259" key="7">
    <source>
        <dbReference type="PROSITE" id="PS50850"/>
    </source>
</evidence>
<feature type="transmembrane region" description="Helical" evidence="6">
    <location>
        <begin position="64"/>
        <end position="85"/>
    </location>
</feature>
<dbReference type="InterPro" id="IPR011701">
    <property type="entry name" value="MFS"/>
</dbReference>
<organism evidence="8 9">
    <name type="scientific">Rhynocoris fuscipes</name>
    <dbReference type="NCBI Taxonomy" id="488301"/>
    <lineage>
        <taxon>Eukaryota</taxon>
        <taxon>Metazoa</taxon>
        <taxon>Ecdysozoa</taxon>
        <taxon>Arthropoda</taxon>
        <taxon>Hexapoda</taxon>
        <taxon>Insecta</taxon>
        <taxon>Pterygota</taxon>
        <taxon>Neoptera</taxon>
        <taxon>Paraneoptera</taxon>
        <taxon>Hemiptera</taxon>
        <taxon>Heteroptera</taxon>
        <taxon>Panheteroptera</taxon>
        <taxon>Cimicomorpha</taxon>
        <taxon>Reduviidae</taxon>
        <taxon>Harpactorinae</taxon>
        <taxon>Harpactorini</taxon>
        <taxon>Rhynocoris</taxon>
    </lineage>
</organism>
<feature type="transmembrane region" description="Helical" evidence="6">
    <location>
        <begin position="415"/>
        <end position="437"/>
    </location>
</feature>
<feature type="transmembrane region" description="Helical" evidence="6">
    <location>
        <begin position="478"/>
        <end position="499"/>
    </location>
</feature>
<gene>
    <name evidence="8" type="ORF">O3M35_011003</name>
</gene>
<dbReference type="GO" id="GO:0022857">
    <property type="term" value="F:transmembrane transporter activity"/>
    <property type="evidence" value="ECO:0007669"/>
    <property type="project" value="InterPro"/>
</dbReference>
<accession>A0AAW1D2I8</accession>
<evidence type="ECO:0000313" key="9">
    <source>
        <dbReference type="Proteomes" id="UP001461498"/>
    </source>
</evidence>
<keyword evidence="9" id="KW-1185">Reference proteome</keyword>
<dbReference type="EMBL" id="JAPXFL010000007">
    <property type="protein sequence ID" value="KAK9504737.1"/>
    <property type="molecule type" value="Genomic_DNA"/>
</dbReference>
<dbReference type="Gene3D" id="1.20.1250.20">
    <property type="entry name" value="MFS general substrate transporter like domains"/>
    <property type="match status" value="1"/>
</dbReference>
<dbReference type="GO" id="GO:0016020">
    <property type="term" value="C:membrane"/>
    <property type="evidence" value="ECO:0007669"/>
    <property type="project" value="UniProtKB-SubCell"/>
</dbReference>
<feature type="domain" description="Major facilitator superfamily (MFS) profile" evidence="7">
    <location>
        <begin position="27"/>
        <end position="502"/>
    </location>
</feature>
<evidence type="ECO:0000256" key="5">
    <source>
        <dbReference type="ARBA" id="ARBA00023136"/>
    </source>
</evidence>
<dbReference type="PANTHER" id="PTHR23511:SF38">
    <property type="entry name" value="SYNAPTIC VESICLE 2-RELATED PROTEIN-LIKE PROTEIN"/>
    <property type="match status" value="1"/>
</dbReference>
<keyword evidence="3 6" id="KW-0812">Transmembrane</keyword>
<proteinExistence type="predicted"/>
<feature type="transmembrane region" description="Helical" evidence="6">
    <location>
        <begin position="449"/>
        <end position="472"/>
    </location>
</feature>
<keyword evidence="5 6" id="KW-0472">Membrane</keyword>
<protein>
    <recommendedName>
        <fullName evidence="7">Major facilitator superfamily (MFS) profile domain-containing protein</fullName>
    </recommendedName>
</protein>
<dbReference type="SUPFAM" id="SSF103473">
    <property type="entry name" value="MFS general substrate transporter"/>
    <property type="match status" value="1"/>
</dbReference>
<feature type="transmembrane region" description="Helical" evidence="6">
    <location>
        <begin position="157"/>
        <end position="178"/>
    </location>
</feature>
<feature type="transmembrane region" description="Helical" evidence="6">
    <location>
        <begin position="92"/>
        <end position="110"/>
    </location>
</feature>
<reference evidence="8 9" key="1">
    <citation type="submission" date="2022-12" db="EMBL/GenBank/DDBJ databases">
        <title>Chromosome-level genome assembly of true bugs.</title>
        <authorList>
            <person name="Ma L."/>
            <person name="Li H."/>
        </authorList>
    </citation>
    <scope>NUCLEOTIDE SEQUENCE [LARGE SCALE GENOMIC DNA]</scope>
    <source>
        <strain evidence="8">Lab_2022b</strain>
    </source>
</reference>
<evidence type="ECO:0000313" key="8">
    <source>
        <dbReference type="EMBL" id="KAK9504737.1"/>
    </source>
</evidence>
<evidence type="ECO:0000256" key="6">
    <source>
        <dbReference type="SAM" id="Phobius"/>
    </source>
</evidence>
<feature type="transmembrane region" description="Helical" evidence="6">
    <location>
        <begin position="184"/>
        <end position="208"/>
    </location>
</feature>
<keyword evidence="4 6" id="KW-1133">Transmembrane helix</keyword>
<dbReference type="PROSITE" id="PS50850">
    <property type="entry name" value="MFS"/>
    <property type="match status" value="1"/>
</dbReference>
<comment type="caution">
    <text evidence="8">The sequence shown here is derived from an EMBL/GenBank/DDBJ whole genome shotgun (WGS) entry which is preliminary data.</text>
</comment>
<dbReference type="PANTHER" id="PTHR23511">
    <property type="entry name" value="SYNAPTIC VESICLE GLYCOPROTEIN 2"/>
    <property type="match status" value="1"/>
</dbReference>
<evidence type="ECO:0000256" key="4">
    <source>
        <dbReference type="ARBA" id="ARBA00022989"/>
    </source>
</evidence>
<evidence type="ECO:0000256" key="3">
    <source>
        <dbReference type="ARBA" id="ARBA00022692"/>
    </source>
</evidence>
<dbReference type="InterPro" id="IPR036259">
    <property type="entry name" value="MFS_trans_sf"/>
</dbReference>
<sequence>MDQIKVYEVEFEDALSRTGYGRFHLKLLLLLGAGYSCIAMEMTAISFVIPSAKCDFQMSSSNAGLLNALPSLGIILGSLFWGALADVAGRKWVYSSSLFLTGLLSLLSSISQYFSLFVILRTLNGFCIAGALGLSLPYLSEFQPQKIREKVLCTMEIWWTFGIIAVPCLAWLIIPLTIRLENEYFIYSSWNIFLVCTSTPTMILGAWACSFPESPKYLVETGQLDKALNVLGYIFKENTGRRGGEFEVKSLGEKSVSIIDSNINDNRIKETNRSIKCTLKNFKVQVKILFEKEYLKRTLLICFISYCLLAAYYTLMMWFPELFSRFQRFETLYPKKSTSVCQVSSVFVEEKACDANVDSQVFLNTLIIGLACIPTSLWLPLSVKTLGPKFFIIFCVVLSASVTAAMHFVSNSLQNLILCCVFEAFTSLAVVTLYCALVDLFPTNVRTMATGLSLCFGRMGALTGNLVFGYLIDVNCSIPIAMISILLFVSAFSTFFLPIKAKTLPSKSIA</sequence>
<evidence type="ECO:0000256" key="1">
    <source>
        <dbReference type="ARBA" id="ARBA00004141"/>
    </source>
</evidence>
<dbReference type="Proteomes" id="UP001461498">
    <property type="component" value="Unassembled WGS sequence"/>
</dbReference>
<feature type="transmembrane region" description="Helical" evidence="6">
    <location>
        <begin position="390"/>
        <end position="409"/>
    </location>
</feature>
<feature type="transmembrane region" description="Helical" evidence="6">
    <location>
        <begin position="298"/>
        <end position="319"/>
    </location>
</feature>
<evidence type="ECO:0000256" key="2">
    <source>
        <dbReference type="ARBA" id="ARBA00022448"/>
    </source>
</evidence>